<organism evidence="2 3">
    <name type="scientific">Chania multitudinisentens RB-25</name>
    <dbReference type="NCBI Taxonomy" id="1441930"/>
    <lineage>
        <taxon>Bacteria</taxon>
        <taxon>Pseudomonadati</taxon>
        <taxon>Pseudomonadota</taxon>
        <taxon>Gammaproteobacteria</taxon>
        <taxon>Enterobacterales</taxon>
        <taxon>Yersiniaceae</taxon>
        <taxon>Chania</taxon>
    </lineage>
</organism>
<feature type="domain" description="Methyltransferase type 11" evidence="1">
    <location>
        <begin position="51"/>
        <end position="150"/>
    </location>
</feature>
<dbReference type="SUPFAM" id="SSF53335">
    <property type="entry name" value="S-adenosyl-L-methionine-dependent methyltransferases"/>
    <property type="match status" value="1"/>
</dbReference>
<dbReference type="Gene3D" id="3.40.50.150">
    <property type="entry name" value="Vaccinia Virus protein VP39"/>
    <property type="match status" value="1"/>
</dbReference>
<evidence type="ECO:0000313" key="3">
    <source>
        <dbReference type="Proteomes" id="UP000019030"/>
    </source>
</evidence>
<evidence type="ECO:0000259" key="1">
    <source>
        <dbReference type="Pfam" id="PF08241"/>
    </source>
</evidence>
<accession>W0LHV9</accession>
<dbReference type="eggNOG" id="COG2226">
    <property type="taxonomic scope" value="Bacteria"/>
</dbReference>
<dbReference type="RefSeq" id="WP_024911860.1">
    <property type="nucleotide sequence ID" value="NZ_CP007044.2"/>
</dbReference>
<keyword evidence="2" id="KW-0808">Transferase</keyword>
<dbReference type="HOGENOM" id="CLU_081534_3_0_6"/>
<dbReference type="GO" id="GO:0008757">
    <property type="term" value="F:S-adenosylmethionine-dependent methyltransferase activity"/>
    <property type="evidence" value="ECO:0007669"/>
    <property type="project" value="InterPro"/>
</dbReference>
<dbReference type="AlphaFoldDB" id="W0LHV9"/>
<gene>
    <name evidence="2" type="ORF">Z042_21555</name>
</gene>
<dbReference type="Pfam" id="PF08241">
    <property type="entry name" value="Methyltransf_11"/>
    <property type="match status" value="1"/>
</dbReference>
<reference evidence="2 3" key="2">
    <citation type="submission" date="2015-03" db="EMBL/GenBank/DDBJ databases">
        <authorList>
            <person name="Chan K.-G."/>
        </authorList>
    </citation>
    <scope>NUCLEOTIDE SEQUENCE [LARGE SCALE GENOMIC DNA]</scope>
    <source>
        <strain evidence="2 3">RB-25</strain>
    </source>
</reference>
<sequence>MDNSLQKLASQLRCPEGDAGKVLGNAMNMRNLPVILNGISNLKLNDGHHILELGYGNGGLLGYILSLADNLRYTGLEISPLMHQEASAFNHAYIQAGWAAYHLYDGVTLPLGEAIFDKVLTINTIYFWQEPTLLLQNICRTLKVGGHFCITFCERSFMEKLPFIEHGFQLYNTPEVNALMHGLPLKLIAEDRKKDKSISKTGEIVDREFISLVFERTEASF</sequence>
<dbReference type="STRING" id="1441930.Z042_21555"/>
<evidence type="ECO:0000313" key="2">
    <source>
        <dbReference type="EMBL" id="AHG21907.1"/>
    </source>
</evidence>
<dbReference type="Proteomes" id="UP000019030">
    <property type="component" value="Chromosome"/>
</dbReference>
<proteinExistence type="predicted"/>
<name>W0LHV9_9GAMM</name>
<keyword evidence="2" id="KW-0489">Methyltransferase</keyword>
<dbReference type="PATRIC" id="fig|1441930.4.peg.4257"/>
<keyword evidence="3" id="KW-1185">Reference proteome</keyword>
<dbReference type="KEGG" id="sfo:Z042_21555"/>
<dbReference type="InterPro" id="IPR013216">
    <property type="entry name" value="Methyltransf_11"/>
</dbReference>
<dbReference type="EMBL" id="CP007044">
    <property type="protein sequence ID" value="AHG21907.1"/>
    <property type="molecule type" value="Genomic_DNA"/>
</dbReference>
<protein>
    <submittedName>
        <fullName evidence="2">Methyltransferase</fullName>
    </submittedName>
</protein>
<dbReference type="OrthoDB" id="9760689at2"/>
<dbReference type="GO" id="GO:0032259">
    <property type="term" value="P:methylation"/>
    <property type="evidence" value="ECO:0007669"/>
    <property type="project" value="UniProtKB-KW"/>
</dbReference>
<reference evidence="2 3" key="1">
    <citation type="submission" date="2014-01" db="EMBL/GenBank/DDBJ databases">
        <title>Isolation of Serratia multitudinisentens RB-25 from Ex-Landfill site.</title>
        <authorList>
            <person name="Robson E.H.J."/>
        </authorList>
    </citation>
    <scope>NUCLEOTIDE SEQUENCE [LARGE SCALE GENOMIC DNA]</scope>
    <source>
        <strain evidence="2 3">RB-25</strain>
    </source>
</reference>
<dbReference type="InterPro" id="IPR029063">
    <property type="entry name" value="SAM-dependent_MTases_sf"/>
</dbReference>